<reference evidence="2" key="1">
    <citation type="submission" date="2020-09" db="EMBL/GenBank/DDBJ databases">
        <title>Genome-Enabled Discovery of Anthraquinone Biosynthesis in Senna tora.</title>
        <authorList>
            <person name="Kang S.-H."/>
            <person name="Pandey R.P."/>
            <person name="Lee C.-M."/>
            <person name="Sim J.-S."/>
            <person name="Jeong J.-T."/>
            <person name="Choi B.-S."/>
            <person name="Jung M."/>
            <person name="Ginzburg D."/>
            <person name="Zhao K."/>
            <person name="Won S.Y."/>
            <person name="Oh T.-J."/>
            <person name="Yu Y."/>
            <person name="Kim N.-H."/>
            <person name="Lee O.R."/>
            <person name="Lee T.-H."/>
            <person name="Bashyal P."/>
            <person name="Kim T.-S."/>
            <person name="Lee W.-H."/>
            <person name="Kawkins C."/>
            <person name="Kim C.-K."/>
            <person name="Kim J.S."/>
            <person name="Ahn B.O."/>
            <person name="Rhee S.Y."/>
            <person name="Sohng J.K."/>
        </authorList>
    </citation>
    <scope>NUCLEOTIDE SEQUENCE</scope>
    <source>
        <tissue evidence="2">Leaf</tissue>
    </source>
</reference>
<sequence length="27" mass="3021">MGAVRARPSAEDREEENSFDTARTNNP</sequence>
<gene>
    <name evidence="2" type="ORF">G2W53_000890</name>
</gene>
<evidence type="ECO:0000256" key="1">
    <source>
        <dbReference type="SAM" id="MobiDB-lite"/>
    </source>
</evidence>
<protein>
    <submittedName>
        <fullName evidence="2">Uncharacterized protein</fullName>
    </submittedName>
</protein>
<dbReference type="EMBL" id="JAAIUW010000001">
    <property type="protein sequence ID" value="KAF7843985.1"/>
    <property type="molecule type" value="Genomic_DNA"/>
</dbReference>
<evidence type="ECO:0000313" key="3">
    <source>
        <dbReference type="Proteomes" id="UP000634136"/>
    </source>
</evidence>
<dbReference type="AlphaFoldDB" id="A0A834XEJ4"/>
<name>A0A834XEJ4_9FABA</name>
<accession>A0A834XEJ4</accession>
<evidence type="ECO:0000313" key="2">
    <source>
        <dbReference type="EMBL" id="KAF7843985.1"/>
    </source>
</evidence>
<keyword evidence="3" id="KW-1185">Reference proteome</keyword>
<feature type="region of interest" description="Disordered" evidence="1">
    <location>
        <begin position="1"/>
        <end position="27"/>
    </location>
</feature>
<organism evidence="2 3">
    <name type="scientific">Senna tora</name>
    <dbReference type="NCBI Taxonomy" id="362788"/>
    <lineage>
        <taxon>Eukaryota</taxon>
        <taxon>Viridiplantae</taxon>
        <taxon>Streptophyta</taxon>
        <taxon>Embryophyta</taxon>
        <taxon>Tracheophyta</taxon>
        <taxon>Spermatophyta</taxon>
        <taxon>Magnoliopsida</taxon>
        <taxon>eudicotyledons</taxon>
        <taxon>Gunneridae</taxon>
        <taxon>Pentapetalae</taxon>
        <taxon>rosids</taxon>
        <taxon>fabids</taxon>
        <taxon>Fabales</taxon>
        <taxon>Fabaceae</taxon>
        <taxon>Caesalpinioideae</taxon>
        <taxon>Cassia clade</taxon>
        <taxon>Senna</taxon>
    </lineage>
</organism>
<dbReference type="Proteomes" id="UP000634136">
    <property type="component" value="Unassembled WGS sequence"/>
</dbReference>
<proteinExistence type="predicted"/>
<comment type="caution">
    <text evidence="2">The sequence shown here is derived from an EMBL/GenBank/DDBJ whole genome shotgun (WGS) entry which is preliminary data.</text>
</comment>